<protein>
    <submittedName>
        <fullName evidence="3">Uncharacterized protein</fullName>
    </submittedName>
</protein>
<proteinExistence type="predicted"/>
<evidence type="ECO:0000256" key="1">
    <source>
        <dbReference type="SAM" id="Coils"/>
    </source>
</evidence>
<evidence type="ECO:0000313" key="3">
    <source>
        <dbReference type="EMBL" id="KAH7060891.1"/>
    </source>
</evidence>
<sequence length="433" mass="48388">MASSVDDGRLLLYMQQIKREHKHIMKRFDDFTDSMRKIDTLYEAMQEKETRMRDMDRRIAKFAEDDGAMADSFKKLGSESKARFGKAWAELEGLSHKIARLEALEREHNNRFESNVPLLKGIQSRLEQLEGIVGKLSKDQGKLTKGPHPDLGNLVQEISYLRSFVQEQEKSWRNLREEVNEVKQKARQLNKSASQARTQPEEQPSGVIPPSTPTPPKPPSGPSTRSQALQHIRTPRRQTLFPPQSSRKSVHPPASPKVTKTSTRVSQSMMRSLQTGKTPKQAIASSSKKSGGLKEAQPASTAPLRRSMRLSAKKPQITRSRLEAAIGNHGQAAAQKRPPQVMPLIIHMNQSYPQLNPATSSSDPINVIGHVNDAAQSPGSRLNVLQEEAGLQGQIPENSAQQKEVPTKLAVPTAPPRRKKRQLPVIKTFSYKD</sequence>
<keyword evidence="4" id="KW-1185">Reference proteome</keyword>
<feature type="region of interest" description="Disordered" evidence="2">
    <location>
        <begin position="390"/>
        <end position="433"/>
    </location>
</feature>
<dbReference type="EMBL" id="JAGTJR010000005">
    <property type="protein sequence ID" value="KAH7060891.1"/>
    <property type="molecule type" value="Genomic_DNA"/>
</dbReference>
<keyword evidence="1" id="KW-0175">Coiled coil</keyword>
<comment type="caution">
    <text evidence="3">The sequence shown here is derived from an EMBL/GenBank/DDBJ whole genome shotgun (WGS) entry which is preliminary data.</text>
</comment>
<reference evidence="3 4" key="1">
    <citation type="journal article" date="2021" name="Nat. Commun.">
        <title>Genetic determinants of endophytism in the Arabidopsis root mycobiome.</title>
        <authorList>
            <person name="Mesny F."/>
            <person name="Miyauchi S."/>
            <person name="Thiergart T."/>
            <person name="Pickel B."/>
            <person name="Atanasova L."/>
            <person name="Karlsson M."/>
            <person name="Huettel B."/>
            <person name="Barry K.W."/>
            <person name="Haridas S."/>
            <person name="Chen C."/>
            <person name="Bauer D."/>
            <person name="Andreopoulos W."/>
            <person name="Pangilinan J."/>
            <person name="LaButti K."/>
            <person name="Riley R."/>
            <person name="Lipzen A."/>
            <person name="Clum A."/>
            <person name="Drula E."/>
            <person name="Henrissat B."/>
            <person name="Kohler A."/>
            <person name="Grigoriev I.V."/>
            <person name="Martin F.M."/>
            <person name="Hacquard S."/>
        </authorList>
    </citation>
    <scope>NUCLEOTIDE SEQUENCE [LARGE SCALE GENOMIC DNA]</scope>
    <source>
        <strain evidence="3 4">MPI-SDFR-AT-0080</strain>
    </source>
</reference>
<organism evidence="3 4">
    <name type="scientific">Macrophomina phaseolina</name>
    <dbReference type="NCBI Taxonomy" id="35725"/>
    <lineage>
        <taxon>Eukaryota</taxon>
        <taxon>Fungi</taxon>
        <taxon>Dikarya</taxon>
        <taxon>Ascomycota</taxon>
        <taxon>Pezizomycotina</taxon>
        <taxon>Dothideomycetes</taxon>
        <taxon>Dothideomycetes incertae sedis</taxon>
        <taxon>Botryosphaeriales</taxon>
        <taxon>Botryosphaeriaceae</taxon>
        <taxon>Macrophomina</taxon>
    </lineage>
</organism>
<feature type="compositionally biased region" description="Pro residues" evidence="2">
    <location>
        <begin position="210"/>
        <end position="221"/>
    </location>
</feature>
<gene>
    <name evidence="3" type="ORF">B0J12DRAFT_348463</name>
</gene>
<feature type="compositionally biased region" description="Polar residues" evidence="2">
    <location>
        <begin position="258"/>
        <end position="289"/>
    </location>
</feature>
<evidence type="ECO:0000256" key="2">
    <source>
        <dbReference type="SAM" id="MobiDB-lite"/>
    </source>
</evidence>
<feature type="compositionally biased region" description="Polar residues" evidence="2">
    <location>
        <begin position="187"/>
        <end position="202"/>
    </location>
</feature>
<evidence type="ECO:0000313" key="4">
    <source>
        <dbReference type="Proteomes" id="UP000774617"/>
    </source>
</evidence>
<accession>A0ABQ8GQA3</accession>
<feature type="region of interest" description="Disordered" evidence="2">
    <location>
        <begin position="183"/>
        <end position="315"/>
    </location>
</feature>
<dbReference type="Proteomes" id="UP000774617">
    <property type="component" value="Unassembled WGS sequence"/>
</dbReference>
<name>A0ABQ8GQA3_9PEZI</name>
<feature type="compositionally biased region" description="Polar residues" evidence="2">
    <location>
        <begin position="395"/>
        <end position="404"/>
    </location>
</feature>
<feature type="coiled-coil region" evidence="1">
    <location>
        <begin position="38"/>
        <end position="65"/>
    </location>
</feature>